<organism evidence="2 3">
    <name type="scientific">Cryobacterium breve</name>
    <dbReference type="NCBI Taxonomy" id="1259258"/>
    <lineage>
        <taxon>Bacteria</taxon>
        <taxon>Bacillati</taxon>
        <taxon>Actinomycetota</taxon>
        <taxon>Actinomycetes</taxon>
        <taxon>Micrococcales</taxon>
        <taxon>Microbacteriaceae</taxon>
        <taxon>Cryobacterium</taxon>
    </lineage>
</organism>
<evidence type="ECO:0000313" key="2">
    <source>
        <dbReference type="EMBL" id="TFC97397.1"/>
    </source>
</evidence>
<dbReference type="EMBL" id="SOGJ01000023">
    <property type="protein sequence ID" value="TFC97397.1"/>
    <property type="molecule type" value="Genomic_DNA"/>
</dbReference>
<accession>A0ABY2IYC8</accession>
<protein>
    <submittedName>
        <fullName evidence="2">Uncharacterized protein</fullName>
    </submittedName>
</protein>
<comment type="caution">
    <text evidence="2">The sequence shown here is derived from an EMBL/GenBank/DDBJ whole genome shotgun (WGS) entry which is preliminary data.</text>
</comment>
<keyword evidence="3" id="KW-1185">Reference proteome</keyword>
<feature type="transmembrane region" description="Helical" evidence="1">
    <location>
        <begin position="46"/>
        <end position="67"/>
    </location>
</feature>
<name>A0ABY2IYC8_9MICO</name>
<sequence>MDELPALRESVDPGEPIVGRITLIPLGLECEFTSMTGKAMTVKPDLVLTAMLATSAAFVLAAGLVLVQGSSRRRVLLDAERHRESLSETV</sequence>
<proteinExistence type="predicted"/>
<evidence type="ECO:0000256" key="1">
    <source>
        <dbReference type="SAM" id="Phobius"/>
    </source>
</evidence>
<gene>
    <name evidence="2" type="ORF">E3O65_11450</name>
</gene>
<keyword evidence="1" id="KW-0812">Transmembrane</keyword>
<keyword evidence="1" id="KW-0472">Membrane</keyword>
<reference evidence="2 3" key="1">
    <citation type="submission" date="2019-03" db="EMBL/GenBank/DDBJ databases">
        <title>Genomics of glacier-inhabiting Cryobacterium strains.</title>
        <authorList>
            <person name="Liu Q."/>
            <person name="Xin Y.-H."/>
        </authorList>
    </citation>
    <scope>NUCLEOTIDE SEQUENCE [LARGE SCALE GENOMIC DNA]</scope>
    <source>
        <strain evidence="2 3">TMT4-23</strain>
    </source>
</reference>
<dbReference type="Proteomes" id="UP000298355">
    <property type="component" value="Unassembled WGS sequence"/>
</dbReference>
<evidence type="ECO:0000313" key="3">
    <source>
        <dbReference type="Proteomes" id="UP000298355"/>
    </source>
</evidence>
<keyword evidence="1" id="KW-1133">Transmembrane helix</keyword>